<reference evidence="1 2" key="1">
    <citation type="submission" date="2020-10" db="EMBL/GenBank/DDBJ databases">
        <authorList>
            <person name="Castelo-Branco R."/>
            <person name="Eusebio N."/>
            <person name="Adriana R."/>
            <person name="Vieira A."/>
            <person name="Brugerolle De Fraissinette N."/>
            <person name="Rezende De Castro R."/>
            <person name="Schneider M.P."/>
            <person name="Vasconcelos V."/>
            <person name="Leao P.N."/>
        </authorList>
    </citation>
    <scope>NUCLEOTIDE SEQUENCE [LARGE SCALE GENOMIC DNA]</scope>
    <source>
        <strain evidence="1 2">LEGE 00031</strain>
    </source>
</reference>
<protein>
    <submittedName>
        <fullName evidence="1">Carbohydrate ABC transporter substrate-binding protein</fullName>
    </submittedName>
</protein>
<evidence type="ECO:0000313" key="1">
    <source>
        <dbReference type="EMBL" id="MBE9253042.1"/>
    </source>
</evidence>
<dbReference type="Pfam" id="PF01547">
    <property type="entry name" value="SBP_bac_1"/>
    <property type="match status" value="1"/>
</dbReference>
<dbReference type="PANTHER" id="PTHR43649">
    <property type="entry name" value="ARABINOSE-BINDING PROTEIN-RELATED"/>
    <property type="match status" value="1"/>
</dbReference>
<keyword evidence="2" id="KW-1185">Reference proteome</keyword>
<name>A0ABR9VNW5_9SYNC</name>
<evidence type="ECO:0000313" key="2">
    <source>
        <dbReference type="Proteomes" id="UP000658720"/>
    </source>
</evidence>
<comment type="caution">
    <text evidence="1">The sequence shown here is derived from an EMBL/GenBank/DDBJ whole genome shotgun (WGS) entry which is preliminary data.</text>
</comment>
<dbReference type="Proteomes" id="UP000658720">
    <property type="component" value="Unassembled WGS sequence"/>
</dbReference>
<proteinExistence type="predicted"/>
<dbReference type="InterPro" id="IPR050490">
    <property type="entry name" value="Bact_solute-bd_prot1"/>
</dbReference>
<organism evidence="1 2">
    <name type="scientific">Synechocystis salina LEGE 00031</name>
    <dbReference type="NCBI Taxonomy" id="1828736"/>
    <lineage>
        <taxon>Bacteria</taxon>
        <taxon>Bacillati</taxon>
        <taxon>Cyanobacteriota</taxon>
        <taxon>Cyanophyceae</taxon>
        <taxon>Synechococcales</taxon>
        <taxon>Merismopediaceae</taxon>
        <taxon>Synechocystis</taxon>
    </lineage>
</organism>
<dbReference type="PANTHER" id="PTHR43649:SF12">
    <property type="entry name" value="DIACETYLCHITOBIOSE BINDING PROTEIN DASA"/>
    <property type="match status" value="1"/>
</dbReference>
<dbReference type="SUPFAM" id="SSF53850">
    <property type="entry name" value="Periplasmic binding protein-like II"/>
    <property type="match status" value="1"/>
</dbReference>
<sequence length="447" mass="50625">MVTFSSFVLFGCDSNPVNTVLTPVDDNVLNVWWSEGYYPEETEAIQSSINAWQTKNNVDVQITFFSEKDLVQQVENAIKAGNAPDIIYSYSIDLVLLPRLAWEGKLADVSSIIDPIKQSYDQEALKNVNYFNNQIQKRSYYAVPISQQTTYIHYWQDLLDQAGISNDKLPKEWDSFWRLWEVAQTNLTKQNINNIYAIGLPMSAVATDTFTVFEQFLEAYNVQLLDDQGKLRFDDPQVRQSIIKALQAYTNPYLENFVPPNAIEWGDPDNNINFLSNGTLMTANGSLSIPGSQKGDPINYFRRMRTIPWPNKPDNTPMRYVTSIKQIAILAETDRLEEAKSLVGFLVETENLEAYLQGAQGRFLPVMPAIAANEFWSSGKDPHIAVAITQFDNARSSYVVLNPAYSEVLAQNVWGEVIHAIATNQITPEKGADQAIEKITDIFSQWK</sequence>
<gene>
    <name evidence="1" type="ORF">IQ217_04030</name>
</gene>
<dbReference type="Gene3D" id="3.40.190.10">
    <property type="entry name" value="Periplasmic binding protein-like II"/>
    <property type="match status" value="1"/>
</dbReference>
<dbReference type="EMBL" id="JADEVV010000008">
    <property type="protein sequence ID" value="MBE9253042.1"/>
    <property type="molecule type" value="Genomic_DNA"/>
</dbReference>
<accession>A0ABR9VNW5</accession>
<dbReference type="InterPro" id="IPR006059">
    <property type="entry name" value="SBP"/>
</dbReference>